<sequence>MKGKLQLFLVTCVILLYITARKLRELSGEDAPYKTREEKLQSFNCFDMRRGTLSCITKTWVKYYYFSRYDIFHKSNYKENRPPLIKAFNMGPIVSSGLDYFEMLYVGLTHKEEIAVATGSFIGAYVGGFSGEKWAPNEPSSRRLRVVCGSIMGNWLGARVGLMVYDIGHGFDSLMHHYIHKGDVAAGGPAHNVTTGGSAIP</sequence>
<dbReference type="EMBL" id="JAFEMO010000636">
    <property type="protein sequence ID" value="KAH7511135.1"/>
    <property type="molecule type" value="Genomic_DNA"/>
</dbReference>
<name>A0ABQ8GWX8_9ROSI</name>
<dbReference type="PANTHER" id="PTHR35702">
    <property type="entry name" value="EXPRESSED PROTEIN"/>
    <property type="match status" value="1"/>
</dbReference>
<keyword evidence="3" id="KW-1185">Reference proteome</keyword>
<comment type="caution">
    <text evidence="2">The sequence shown here is derived from an EMBL/GenBank/DDBJ whole genome shotgun (WGS) entry which is preliminary data.</text>
</comment>
<gene>
    <name evidence="2" type="ORF">JRO89_XSUnG0221500</name>
</gene>
<dbReference type="PANTHER" id="PTHR35702:SF1">
    <property type="entry name" value="EXPRESSED PROTEIN"/>
    <property type="match status" value="1"/>
</dbReference>
<feature type="chain" id="PRO_5045552221" evidence="1">
    <location>
        <begin position="21"/>
        <end position="201"/>
    </location>
</feature>
<reference evidence="2 3" key="1">
    <citation type="submission" date="2021-02" db="EMBL/GenBank/DDBJ databases">
        <title>Plant Genome Project.</title>
        <authorList>
            <person name="Zhang R.-G."/>
        </authorList>
    </citation>
    <scope>NUCLEOTIDE SEQUENCE [LARGE SCALE GENOMIC DNA]</scope>
    <source>
        <tissue evidence="2">Leaves</tissue>
    </source>
</reference>
<evidence type="ECO:0000256" key="1">
    <source>
        <dbReference type="SAM" id="SignalP"/>
    </source>
</evidence>
<proteinExistence type="predicted"/>
<accession>A0ABQ8GWX8</accession>
<organism evidence="2 3">
    <name type="scientific">Xanthoceras sorbifolium</name>
    <dbReference type="NCBI Taxonomy" id="99658"/>
    <lineage>
        <taxon>Eukaryota</taxon>
        <taxon>Viridiplantae</taxon>
        <taxon>Streptophyta</taxon>
        <taxon>Embryophyta</taxon>
        <taxon>Tracheophyta</taxon>
        <taxon>Spermatophyta</taxon>
        <taxon>Magnoliopsida</taxon>
        <taxon>eudicotyledons</taxon>
        <taxon>Gunneridae</taxon>
        <taxon>Pentapetalae</taxon>
        <taxon>rosids</taxon>
        <taxon>malvids</taxon>
        <taxon>Sapindales</taxon>
        <taxon>Sapindaceae</taxon>
        <taxon>Xanthoceroideae</taxon>
        <taxon>Xanthoceras</taxon>
    </lineage>
</organism>
<evidence type="ECO:0000313" key="3">
    <source>
        <dbReference type="Proteomes" id="UP000827721"/>
    </source>
</evidence>
<dbReference type="Proteomes" id="UP000827721">
    <property type="component" value="Unassembled WGS sequence"/>
</dbReference>
<keyword evidence="1" id="KW-0732">Signal</keyword>
<evidence type="ECO:0000313" key="2">
    <source>
        <dbReference type="EMBL" id="KAH7511135.1"/>
    </source>
</evidence>
<feature type="signal peptide" evidence="1">
    <location>
        <begin position="1"/>
        <end position="20"/>
    </location>
</feature>
<protein>
    <submittedName>
        <fullName evidence="2">Uncharacterized protein</fullName>
    </submittedName>
</protein>